<dbReference type="PANTHER" id="PTHR42796:SF4">
    <property type="entry name" value="FUMARYLACETOACETATE HYDROLASE DOMAIN-CONTAINING PROTEIN 2A"/>
    <property type="match status" value="1"/>
</dbReference>
<dbReference type="EC" id="4.3.2.3" evidence="4"/>
<evidence type="ECO:0000256" key="1">
    <source>
        <dbReference type="ARBA" id="ARBA00010211"/>
    </source>
</evidence>
<evidence type="ECO:0000313" key="4">
    <source>
        <dbReference type="EMBL" id="QEA03754.1"/>
    </source>
</evidence>
<dbReference type="InterPro" id="IPR011234">
    <property type="entry name" value="Fumarylacetoacetase-like_C"/>
</dbReference>
<dbReference type="GO" id="GO:0050385">
    <property type="term" value="F:ureidoglycolate lyase activity"/>
    <property type="evidence" value="ECO:0007669"/>
    <property type="project" value="UniProtKB-EC"/>
</dbReference>
<comment type="similarity">
    <text evidence="1">Belongs to the FAH family.</text>
</comment>
<sequence>MRLVRFGSPGAERPGLLDGTDTLRDLSGHVDDIAGPTLAADARRRLAALDPASLPAVPGEPRLGPCVARPGKILGIGLNYRDHARETGAQAPTQPIVFSKAVSSVCGPDDDLLCPPGAVCLDWEVELAVVIGETARRVDESGALGYVAGYCVLDDVSERAWQKDHGGQFVKGKSHDTFCPLGPWLVTADAVPDPQALALWTELGGERVQDGTTADMIFPVAALISHLSRYMTLEPGDVIATGTPAGVGMGRQPPRYLRPGESLRLGVEGLGEQTHRVVADTRD</sequence>
<protein>
    <submittedName>
        <fullName evidence="4">Ureidoglycolate lyase</fullName>
        <ecNumber evidence="4">4.3.2.3</ecNumber>
    </submittedName>
</protein>
<reference evidence="4" key="1">
    <citation type="submission" date="2019-06" db="EMBL/GenBank/DDBJ databases">
        <authorList>
            <person name="Murdoch R.W."/>
            <person name="Fathepure B."/>
        </authorList>
    </citation>
    <scope>NUCLEOTIDE SEQUENCE</scope>
</reference>
<proteinExistence type="inferred from homology"/>
<evidence type="ECO:0000259" key="3">
    <source>
        <dbReference type="Pfam" id="PF01557"/>
    </source>
</evidence>
<dbReference type="GO" id="GO:0016853">
    <property type="term" value="F:isomerase activity"/>
    <property type="evidence" value="ECO:0007669"/>
    <property type="project" value="UniProtKB-ARBA"/>
</dbReference>
<dbReference type="SUPFAM" id="SSF56529">
    <property type="entry name" value="FAH"/>
    <property type="match status" value="1"/>
</dbReference>
<organism evidence="4">
    <name type="scientific">uncultured organism</name>
    <dbReference type="NCBI Taxonomy" id="155900"/>
    <lineage>
        <taxon>unclassified sequences</taxon>
        <taxon>environmental samples</taxon>
    </lineage>
</organism>
<gene>
    <name evidence="4" type="ORF">KBTEX_00054</name>
</gene>
<dbReference type="AlphaFoldDB" id="A0A5B8R8I8"/>
<evidence type="ECO:0000256" key="2">
    <source>
        <dbReference type="ARBA" id="ARBA00022723"/>
    </source>
</evidence>
<keyword evidence="2" id="KW-0479">Metal-binding</keyword>
<dbReference type="Gene3D" id="3.90.850.10">
    <property type="entry name" value="Fumarylacetoacetase-like, C-terminal domain"/>
    <property type="match status" value="1"/>
</dbReference>
<accession>A0A5B8R8I8</accession>
<name>A0A5B8R8I8_9ZZZZ</name>
<dbReference type="EMBL" id="MN079076">
    <property type="protein sequence ID" value="QEA03754.1"/>
    <property type="molecule type" value="Genomic_DNA"/>
</dbReference>
<keyword evidence="4" id="KW-0456">Lyase</keyword>
<feature type="domain" description="Fumarylacetoacetase-like C-terminal" evidence="3">
    <location>
        <begin position="72"/>
        <end position="278"/>
    </location>
</feature>
<dbReference type="InterPro" id="IPR036663">
    <property type="entry name" value="Fumarylacetoacetase_C_sf"/>
</dbReference>
<dbReference type="FunFam" id="3.90.850.10:FF:000002">
    <property type="entry name" value="2-hydroxyhepta-2,4-diene-1,7-dioate isomerase"/>
    <property type="match status" value="1"/>
</dbReference>
<dbReference type="InterPro" id="IPR051121">
    <property type="entry name" value="FAH"/>
</dbReference>
<dbReference type="GO" id="GO:0046872">
    <property type="term" value="F:metal ion binding"/>
    <property type="evidence" value="ECO:0007669"/>
    <property type="project" value="UniProtKB-KW"/>
</dbReference>
<dbReference type="GO" id="GO:0019752">
    <property type="term" value="P:carboxylic acid metabolic process"/>
    <property type="evidence" value="ECO:0007669"/>
    <property type="project" value="UniProtKB-ARBA"/>
</dbReference>
<dbReference type="PANTHER" id="PTHR42796">
    <property type="entry name" value="FUMARYLACETOACETATE HYDROLASE DOMAIN-CONTAINING PROTEIN 2A-RELATED"/>
    <property type="match status" value="1"/>
</dbReference>
<dbReference type="Pfam" id="PF01557">
    <property type="entry name" value="FAA_hydrolase"/>
    <property type="match status" value="1"/>
</dbReference>